<dbReference type="EMBL" id="FP929130">
    <property type="protein sequence ID" value="CBX97135.1"/>
    <property type="molecule type" value="Genomic_DNA"/>
</dbReference>
<keyword evidence="3" id="KW-1185">Reference proteome</keyword>
<feature type="region of interest" description="Disordered" evidence="1">
    <location>
        <begin position="1"/>
        <end position="29"/>
    </location>
</feature>
<reference evidence="3" key="1">
    <citation type="journal article" date="2011" name="Nat. Commun.">
        <title>Effector diversification within compartments of the Leptosphaeria maculans genome affected by Repeat-Induced Point mutations.</title>
        <authorList>
            <person name="Rouxel T."/>
            <person name="Grandaubert J."/>
            <person name="Hane J.K."/>
            <person name="Hoede C."/>
            <person name="van de Wouw A.P."/>
            <person name="Couloux A."/>
            <person name="Dominguez V."/>
            <person name="Anthouard V."/>
            <person name="Bally P."/>
            <person name="Bourras S."/>
            <person name="Cozijnsen A.J."/>
            <person name="Ciuffetti L.M."/>
            <person name="Degrave A."/>
            <person name="Dilmaghani A."/>
            <person name="Duret L."/>
            <person name="Fudal I."/>
            <person name="Goodwin S.B."/>
            <person name="Gout L."/>
            <person name="Glaser N."/>
            <person name="Linglin J."/>
            <person name="Kema G.H.J."/>
            <person name="Lapalu N."/>
            <person name="Lawrence C.B."/>
            <person name="May K."/>
            <person name="Meyer M."/>
            <person name="Ollivier B."/>
            <person name="Poulain J."/>
            <person name="Schoch C.L."/>
            <person name="Simon A."/>
            <person name="Spatafora J.W."/>
            <person name="Stachowiak A."/>
            <person name="Turgeon B.G."/>
            <person name="Tyler B.M."/>
            <person name="Vincent D."/>
            <person name="Weissenbach J."/>
            <person name="Amselem J."/>
            <person name="Quesneville H."/>
            <person name="Oliver R.P."/>
            <person name="Wincker P."/>
            <person name="Balesdent M.-H."/>
            <person name="Howlett B.J."/>
        </authorList>
    </citation>
    <scope>NUCLEOTIDE SEQUENCE [LARGE SCALE GENOMIC DNA]</scope>
    <source>
        <strain evidence="3">JN3 / isolate v23.1.3 / race Av1-4-5-6-7-8</strain>
    </source>
</reference>
<organism evidence="3">
    <name type="scientific">Leptosphaeria maculans (strain JN3 / isolate v23.1.3 / race Av1-4-5-6-7-8)</name>
    <name type="common">Blackleg fungus</name>
    <name type="synonym">Phoma lingam</name>
    <dbReference type="NCBI Taxonomy" id="985895"/>
    <lineage>
        <taxon>Eukaryota</taxon>
        <taxon>Fungi</taxon>
        <taxon>Dikarya</taxon>
        <taxon>Ascomycota</taxon>
        <taxon>Pezizomycotina</taxon>
        <taxon>Dothideomycetes</taxon>
        <taxon>Pleosporomycetidae</taxon>
        <taxon>Pleosporales</taxon>
        <taxon>Pleosporineae</taxon>
        <taxon>Leptosphaeriaceae</taxon>
        <taxon>Plenodomus</taxon>
        <taxon>Plenodomus lingam/Leptosphaeria maculans species complex</taxon>
    </lineage>
</organism>
<dbReference type="InParanoid" id="E4ZZL9"/>
<sequence>MNRTQFNPIQSSPVRVEEVSREKKGEKANGMYMLHQAKAPINRSRLPFPLPLHKMNEIRIQSKHNGQEFRDVVMYKVWNAKRWPGGKIKAKIKTQP</sequence>
<dbReference type="HOGENOM" id="CLU_2360108_0_0_1"/>
<gene>
    <name evidence="2" type="ORF">LEMA_P102660.1</name>
</gene>
<protein>
    <submittedName>
        <fullName evidence="2">Predicted protein</fullName>
    </submittedName>
</protein>
<evidence type="ECO:0000313" key="2">
    <source>
        <dbReference type="EMBL" id="CBX97135.1"/>
    </source>
</evidence>
<evidence type="ECO:0000256" key="1">
    <source>
        <dbReference type="SAM" id="MobiDB-lite"/>
    </source>
</evidence>
<name>E4ZZL9_LEPMJ</name>
<accession>E4ZZL9</accession>
<dbReference type="AlphaFoldDB" id="E4ZZL9"/>
<proteinExistence type="predicted"/>
<feature type="compositionally biased region" description="Basic and acidic residues" evidence="1">
    <location>
        <begin position="15"/>
        <end position="27"/>
    </location>
</feature>
<feature type="compositionally biased region" description="Polar residues" evidence="1">
    <location>
        <begin position="1"/>
        <end position="13"/>
    </location>
</feature>
<evidence type="ECO:0000313" key="3">
    <source>
        <dbReference type="Proteomes" id="UP000002668"/>
    </source>
</evidence>
<dbReference type="VEuPathDB" id="FungiDB:LEMA_P102660.1"/>
<dbReference type="Proteomes" id="UP000002668">
    <property type="component" value="Genome"/>
</dbReference>